<dbReference type="SUPFAM" id="SSF56327">
    <property type="entry name" value="LDH C-terminal domain-like"/>
    <property type="match status" value="1"/>
</dbReference>
<evidence type="ECO:0000256" key="4">
    <source>
        <dbReference type="ARBA" id="ARBA00023002"/>
    </source>
</evidence>
<dbReference type="NCBIfam" id="NF000824">
    <property type="entry name" value="PRK00066.1"/>
    <property type="match status" value="1"/>
</dbReference>
<dbReference type="KEGG" id="sur:STAUR_5341"/>
<feature type="binding site" evidence="7 9">
    <location>
        <position position="37"/>
    </location>
    <ligand>
        <name>NAD(+)</name>
        <dbReference type="ChEBI" id="CHEBI:57540"/>
    </ligand>
</feature>
<keyword evidence="7" id="KW-0021">Allosteric enzyme</keyword>
<dbReference type="InterPro" id="IPR022383">
    <property type="entry name" value="Lactate/malate_DH_C"/>
</dbReference>
<evidence type="ECO:0000313" key="12">
    <source>
        <dbReference type="EMBL" id="ADO73112.1"/>
    </source>
</evidence>
<dbReference type="InterPro" id="IPR015955">
    <property type="entry name" value="Lactate_DH/Glyco_Ohase_4_C"/>
</dbReference>
<dbReference type="PROSITE" id="PS00064">
    <property type="entry name" value="L_LDH"/>
    <property type="match status" value="1"/>
</dbReference>
<feature type="domain" description="Lactate/malate dehydrogenase N-terminal" evidence="10">
    <location>
        <begin position="7"/>
        <end position="145"/>
    </location>
</feature>
<feature type="binding site" evidence="7">
    <location>
        <position position="91"/>
    </location>
    <ligand>
        <name>substrate</name>
    </ligand>
</feature>
<comment type="similarity">
    <text evidence="2 7">Belongs to the LDH/MDH superfamily. LDH family.</text>
</comment>
<dbReference type="UniPathway" id="UPA00554">
    <property type="reaction ID" value="UER00611"/>
</dbReference>
<dbReference type="EC" id="1.1.1.27" evidence="3 7"/>
<evidence type="ECO:0000259" key="10">
    <source>
        <dbReference type="Pfam" id="PF00056"/>
    </source>
</evidence>
<feature type="modified residue" description="Phosphotyrosine" evidence="7">
    <location>
        <position position="224"/>
    </location>
</feature>
<evidence type="ECO:0000256" key="3">
    <source>
        <dbReference type="ARBA" id="ARBA00012967"/>
    </source>
</evidence>
<dbReference type="OrthoDB" id="9802969at2"/>
<dbReference type="InterPro" id="IPR018177">
    <property type="entry name" value="L-lactate_DH_AS"/>
</dbReference>
<dbReference type="InterPro" id="IPR011304">
    <property type="entry name" value="L-lactate_DH"/>
</dbReference>
<feature type="binding site" evidence="7">
    <location>
        <position position="146"/>
    </location>
    <ligand>
        <name>NAD(+)</name>
        <dbReference type="ChEBI" id="CHEBI:57540"/>
    </ligand>
</feature>
<feature type="binding site" evidence="7">
    <location>
        <position position="156"/>
    </location>
    <ligand>
        <name>beta-D-fructose 1,6-bisphosphate</name>
        <dbReference type="ChEBI" id="CHEBI:32966"/>
        <note>allosteric activator</note>
    </ligand>
</feature>
<reference evidence="12 13" key="1">
    <citation type="journal article" date="2011" name="Mol. Biol. Evol.">
        <title>Comparative genomic analysis of fruiting body formation in Myxococcales.</title>
        <authorList>
            <person name="Huntley S."/>
            <person name="Hamann N."/>
            <person name="Wegener-Feldbrugge S."/>
            <person name="Treuner-Lange A."/>
            <person name="Kube M."/>
            <person name="Reinhardt R."/>
            <person name="Klages S."/>
            <person name="Muller R."/>
            <person name="Ronning C.M."/>
            <person name="Nierman W.C."/>
            <person name="Sogaard-Andersen L."/>
        </authorList>
    </citation>
    <scope>NUCLEOTIDE SEQUENCE [LARGE SCALE GENOMIC DNA]</scope>
    <source>
        <strain evidence="12 13">DW4/3-1</strain>
    </source>
</reference>
<gene>
    <name evidence="7 12" type="primary">ldh</name>
    <name evidence="12" type="ordered locus">STAUR_5341</name>
</gene>
<comment type="catalytic activity">
    <reaction evidence="6 7">
        <text>(S)-lactate + NAD(+) = pyruvate + NADH + H(+)</text>
        <dbReference type="Rhea" id="RHEA:23444"/>
        <dbReference type="ChEBI" id="CHEBI:15361"/>
        <dbReference type="ChEBI" id="CHEBI:15378"/>
        <dbReference type="ChEBI" id="CHEBI:16651"/>
        <dbReference type="ChEBI" id="CHEBI:57540"/>
        <dbReference type="ChEBI" id="CHEBI:57945"/>
        <dbReference type="EC" id="1.1.1.27"/>
    </reaction>
</comment>
<comment type="subcellular location">
    <subcellularLocation>
        <location evidence="7">Cytoplasm</location>
    </subcellularLocation>
</comment>
<feature type="binding site" evidence="7">
    <location>
        <begin position="123"/>
        <end position="126"/>
    </location>
    <ligand>
        <name>substrate</name>
    </ligand>
</feature>
<feature type="binding site" evidence="7">
    <location>
        <position position="16"/>
    </location>
    <ligand>
        <name>NAD(+)</name>
        <dbReference type="ChEBI" id="CHEBI:57540"/>
    </ligand>
</feature>
<protein>
    <recommendedName>
        <fullName evidence="3 7">L-lactate dehydrogenase</fullName>
        <shortName evidence="7">L-LDH</shortName>
        <ecNumber evidence="3 7">1.1.1.27</ecNumber>
    </recommendedName>
</protein>
<dbReference type="STRING" id="378806.STAUR_5341"/>
<dbReference type="Pfam" id="PF00056">
    <property type="entry name" value="Ldh_1_N"/>
    <property type="match status" value="1"/>
</dbReference>
<evidence type="ECO:0000256" key="8">
    <source>
        <dbReference type="PIRSR" id="PIRSR000102-1"/>
    </source>
</evidence>
<dbReference type="Proteomes" id="UP000001351">
    <property type="component" value="Chromosome"/>
</dbReference>
<evidence type="ECO:0000256" key="7">
    <source>
        <dbReference type="HAMAP-Rule" id="MF_00488"/>
    </source>
</evidence>
<dbReference type="Pfam" id="PF02866">
    <property type="entry name" value="Ldh_1_C"/>
    <property type="match status" value="1"/>
</dbReference>
<comment type="activity regulation">
    <text evidence="7">Allosterically activated by fructose 1,6-bisphosphate (FBP).</text>
</comment>
<dbReference type="HAMAP" id="MF_00488">
    <property type="entry name" value="Lactate_dehydrog"/>
    <property type="match status" value="1"/>
</dbReference>
<dbReference type="InterPro" id="IPR036291">
    <property type="entry name" value="NAD(P)-bd_dom_sf"/>
</dbReference>
<feature type="binding site" evidence="7">
    <location>
        <position position="104"/>
    </location>
    <ligand>
        <name>NAD(+)</name>
        <dbReference type="ChEBI" id="CHEBI:57540"/>
    </ligand>
</feature>
<comment type="subunit">
    <text evidence="7">Homotetramer.</text>
</comment>
<feature type="binding site" evidence="7">
    <location>
        <position position="85"/>
    </location>
    <ligand>
        <name>substrate</name>
    </ligand>
</feature>
<accession>E3FMZ7</accession>
<dbReference type="PRINTS" id="PR00086">
    <property type="entry name" value="LLDHDRGNASE"/>
</dbReference>
<dbReference type="GO" id="GO:0004459">
    <property type="term" value="F:L-lactate dehydrogenase (NAD+) activity"/>
    <property type="evidence" value="ECO:0007669"/>
    <property type="project" value="UniProtKB-UniRule"/>
</dbReference>
<feature type="binding site" evidence="7">
    <location>
        <begin position="82"/>
        <end position="83"/>
    </location>
    <ligand>
        <name>NAD(+)</name>
        <dbReference type="ChEBI" id="CHEBI:57540"/>
    </ligand>
</feature>
<feature type="binding site" evidence="7">
    <location>
        <position position="233"/>
    </location>
    <ligand>
        <name>substrate</name>
    </ligand>
</feature>
<comment type="pathway">
    <text evidence="1 7">Fermentation; pyruvate fermentation to lactate; (S)-lactate from pyruvate: step 1/1.</text>
</comment>
<evidence type="ECO:0000259" key="11">
    <source>
        <dbReference type="Pfam" id="PF02866"/>
    </source>
</evidence>
<feature type="binding site" evidence="9">
    <location>
        <position position="98"/>
    </location>
    <ligand>
        <name>NAD(+)</name>
        <dbReference type="ChEBI" id="CHEBI:57540"/>
    </ligand>
</feature>
<feature type="domain" description="Lactate/malate dehydrogenase C-terminal" evidence="11">
    <location>
        <begin position="148"/>
        <end position="312"/>
    </location>
</feature>
<dbReference type="GO" id="GO:0005737">
    <property type="term" value="C:cytoplasm"/>
    <property type="evidence" value="ECO:0007669"/>
    <property type="project" value="UniProtKB-SubCell"/>
</dbReference>
<sequence>MPEQVSKIAIVGAGAVGATIAYAAMIRGVAKHLALYDVNRAKVDAEVLDLNHGLQFVPMATLEGSDDIGVCAGADVVVITAGAKQKPGQTRMELAGANVALCRSLVPQLMKVAPEALLLVVTNPVDVLTYVVQQLSGLPARRVLGSGTVLDSSRFRFLLARHLNVAVQNVHAFIAGEHGDSEIPLWSLASVGGLPLMQWSVPGRAQLLEQDRTRIFDDVRNAAYHVIRGKGATNYAIGLATAQILEAMLHNEQRVLPVSSRLEGYLDIRDVCMSVPSIVNRGGVEAALELSLSPPEREGLKRSADTIRQAIRTLGF</sequence>
<dbReference type="CDD" id="cd05292">
    <property type="entry name" value="LDH_2"/>
    <property type="match status" value="1"/>
</dbReference>
<dbReference type="AlphaFoldDB" id="E3FMZ7"/>
<keyword evidence="5 7" id="KW-0520">NAD</keyword>
<evidence type="ECO:0000256" key="2">
    <source>
        <dbReference type="ARBA" id="ARBA00006054"/>
    </source>
</evidence>
<dbReference type="NCBIfam" id="TIGR01771">
    <property type="entry name" value="L-LDH-NAD"/>
    <property type="match status" value="1"/>
</dbReference>
<proteinExistence type="inferred from homology"/>
<name>E3FMZ7_STIAD</name>
<feature type="binding site" evidence="7 9">
    <location>
        <begin position="121"/>
        <end position="123"/>
    </location>
    <ligand>
        <name>NAD(+)</name>
        <dbReference type="ChEBI" id="CHEBI:57540"/>
    </ligand>
</feature>
<evidence type="ECO:0000256" key="6">
    <source>
        <dbReference type="ARBA" id="ARBA00049258"/>
    </source>
</evidence>
<evidence type="ECO:0000256" key="5">
    <source>
        <dbReference type="ARBA" id="ARBA00023027"/>
    </source>
</evidence>
<feature type="binding site" evidence="7">
    <location>
        <position position="171"/>
    </location>
    <ligand>
        <name>beta-D-fructose 1,6-bisphosphate</name>
        <dbReference type="ChEBI" id="CHEBI:32966"/>
        <note>allosteric activator</note>
    </ligand>
</feature>
<dbReference type="PANTHER" id="PTHR43128">
    <property type="entry name" value="L-2-HYDROXYCARBOXYLATE DEHYDROGENASE (NAD(P)(+))"/>
    <property type="match status" value="1"/>
</dbReference>
<dbReference type="GO" id="GO:0006096">
    <property type="term" value="P:glycolytic process"/>
    <property type="evidence" value="ECO:0007669"/>
    <property type="project" value="UniProtKB-UniRule"/>
</dbReference>
<dbReference type="Gene3D" id="3.40.50.720">
    <property type="entry name" value="NAD(P)-binding Rossmann-like Domain"/>
    <property type="match status" value="1"/>
</dbReference>
<feature type="binding site" evidence="7">
    <location>
        <begin position="151"/>
        <end position="154"/>
    </location>
    <ligand>
        <name>substrate</name>
    </ligand>
</feature>
<dbReference type="eggNOG" id="COG0039">
    <property type="taxonomic scope" value="Bacteria"/>
</dbReference>
<keyword evidence="7" id="KW-0597">Phosphoprotein</keyword>
<feature type="binding site" evidence="9">
    <location>
        <begin position="12"/>
        <end position="17"/>
    </location>
    <ligand>
        <name>NAD(+)</name>
        <dbReference type="ChEBI" id="CHEBI:57540"/>
    </ligand>
</feature>
<evidence type="ECO:0000256" key="1">
    <source>
        <dbReference type="ARBA" id="ARBA00004843"/>
    </source>
</evidence>
<evidence type="ECO:0000256" key="9">
    <source>
        <dbReference type="PIRSR" id="PIRSR000102-3"/>
    </source>
</evidence>
<dbReference type="PIRSF" id="PIRSF000102">
    <property type="entry name" value="Lac_mal_DH"/>
    <property type="match status" value="1"/>
</dbReference>
<keyword evidence="4 7" id="KW-0560">Oxidoreductase</keyword>
<dbReference type="EMBL" id="CP002271">
    <property type="protein sequence ID" value="ADO73112.1"/>
    <property type="molecule type" value="Genomic_DNA"/>
</dbReference>
<dbReference type="InterPro" id="IPR001557">
    <property type="entry name" value="L-lactate/malate_DH"/>
</dbReference>
<feature type="binding site" evidence="7">
    <location>
        <position position="42"/>
    </location>
    <ligand>
        <name>NAD(+)</name>
        <dbReference type="ChEBI" id="CHEBI:57540"/>
    </ligand>
</feature>
<dbReference type="GO" id="GO:0006089">
    <property type="term" value="P:lactate metabolic process"/>
    <property type="evidence" value="ECO:0007669"/>
    <property type="project" value="TreeGrafter"/>
</dbReference>
<dbReference type="Gene3D" id="3.90.110.10">
    <property type="entry name" value="Lactate dehydrogenase/glycoside hydrolase, family 4, C-terminal"/>
    <property type="match status" value="1"/>
</dbReference>
<dbReference type="HOGENOM" id="CLU_045401_1_1_7"/>
<comment type="function">
    <text evidence="7">Catalyzes the conversion of lactate to pyruvate.</text>
</comment>
<keyword evidence="13" id="KW-1185">Reference proteome</keyword>
<dbReference type="PANTHER" id="PTHR43128:SF16">
    <property type="entry name" value="L-LACTATE DEHYDROGENASE"/>
    <property type="match status" value="1"/>
</dbReference>
<comment type="caution">
    <text evidence="7">Lacks conserved residue(s) required for the propagation of feature annotation.</text>
</comment>
<organism evidence="12 13">
    <name type="scientific">Stigmatella aurantiaca (strain DW4/3-1)</name>
    <dbReference type="NCBI Taxonomy" id="378806"/>
    <lineage>
        <taxon>Bacteria</taxon>
        <taxon>Pseudomonadati</taxon>
        <taxon>Myxococcota</taxon>
        <taxon>Myxococcia</taxon>
        <taxon>Myxococcales</taxon>
        <taxon>Cystobacterineae</taxon>
        <taxon>Archangiaceae</taxon>
        <taxon>Stigmatella</taxon>
    </lineage>
</organism>
<feature type="active site" description="Proton acceptor" evidence="7 8">
    <location>
        <position position="178"/>
    </location>
</feature>
<dbReference type="InterPro" id="IPR001236">
    <property type="entry name" value="Lactate/malate_DH_N"/>
</dbReference>
<keyword evidence="7" id="KW-0963">Cytoplasm</keyword>
<evidence type="ECO:0000313" key="13">
    <source>
        <dbReference type="Proteomes" id="UP000001351"/>
    </source>
</evidence>
<dbReference type="SUPFAM" id="SSF51735">
    <property type="entry name" value="NAD(P)-binding Rossmann-fold domains"/>
    <property type="match status" value="1"/>
</dbReference>